<dbReference type="Pfam" id="PF14568">
    <property type="entry name" value="SUKH_6"/>
    <property type="match status" value="1"/>
</dbReference>
<organism evidence="1 2">
    <name type="scientific">Pseudoalteromonas translucida (strain TAC 125)</name>
    <dbReference type="NCBI Taxonomy" id="326442"/>
    <lineage>
        <taxon>Bacteria</taxon>
        <taxon>Pseudomonadati</taxon>
        <taxon>Pseudomonadota</taxon>
        <taxon>Gammaproteobacteria</taxon>
        <taxon>Alteromonadales</taxon>
        <taxon>Pseudoalteromonadaceae</taxon>
        <taxon>Pseudoalteromonas</taxon>
    </lineage>
</organism>
<dbReference type="SUPFAM" id="SSF160631">
    <property type="entry name" value="SMI1/KNR4-like"/>
    <property type="match status" value="1"/>
</dbReference>
<name>Q3IK24_PSET1</name>
<evidence type="ECO:0000313" key="2">
    <source>
        <dbReference type="Proteomes" id="UP000006843"/>
    </source>
</evidence>
<dbReference type="EMBL" id="CR954246">
    <property type="protein sequence ID" value="CAI88019.1"/>
    <property type="molecule type" value="Genomic_DNA"/>
</dbReference>
<protein>
    <recommendedName>
        <fullName evidence="3">Knr4/Smi1-like domain-containing protein</fullName>
    </recommendedName>
</protein>
<dbReference type="STRING" id="326442.PSHAa2984"/>
<keyword evidence="2" id="KW-1185">Reference proteome</keyword>
<dbReference type="InterPro" id="IPR037883">
    <property type="entry name" value="Knr4/Smi1-like_sf"/>
</dbReference>
<dbReference type="KEGG" id="pha:PSHAa2984"/>
<accession>Q3IK24</accession>
<dbReference type="Proteomes" id="UP000006843">
    <property type="component" value="Chromosome I"/>
</dbReference>
<evidence type="ECO:0008006" key="3">
    <source>
        <dbReference type="Google" id="ProtNLM"/>
    </source>
</evidence>
<sequence length="126" mass="14760">MKYKYVARVNIEDVHGIEKHFNVILPDDYKTVLPVLNRGKPSKDQLDISNRLECVVDYFINLSLVIQISKDINQENFIAVASDPFGNYYGYLKESNHISPIYFWDHEVNKFTKCSNSFSDFIKLLY</sequence>
<dbReference type="Gene3D" id="3.40.1580.10">
    <property type="entry name" value="SMI1/KNR4-like"/>
    <property type="match status" value="1"/>
</dbReference>
<dbReference type="HOGENOM" id="CLU_115772_3_1_6"/>
<evidence type="ECO:0000313" key="1">
    <source>
        <dbReference type="EMBL" id="CAI88019.1"/>
    </source>
</evidence>
<proteinExistence type="predicted"/>
<reference evidence="1 2" key="1">
    <citation type="journal article" date="2005" name="Genome Res.">
        <title>Coping with cold: the genome of the versatile marine Antarctica bacterium Pseudoalteromonas haloplanktis TAC125.</title>
        <authorList>
            <person name="Medigue C."/>
            <person name="Krin E."/>
            <person name="Pascal G."/>
            <person name="Barbe V."/>
            <person name="Bernsel A."/>
            <person name="Bertin P."/>
            <person name="Cheung F."/>
            <person name="Cruveiller S."/>
            <person name="Damico S."/>
            <person name="Duilio A."/>
            <person name="Fang G."/>
            <person name="Feller G."/>
            <person name="Mangenot S."/>
            <person name="Marino G."/>
            <person name="Nilsson J."/>
            <person name="Parilli E."/>
            <person name="Rocha E."/>
            <person name="Rouy Z."/>
            <person name="Sekowska A."/>
            <person name="Tutino M.L."/>
            <person name="Vallenet D."/>
            <person name="von Heijne G."/>
            <person name="Danchin A."/>
        </authorList>
    </citation>
    <scope>NUCLEOTIDE SEQUENCE [LARGE SCALE GENOMIC DNA]</scope>
    <source>
        <strain evidence="2">TAC 125</strain>
    </source>
</reference>
<gene>
    <name evidence="1" type="ordered locus">PSHAa2984</name>
</gene>
<dbReference type="AlphaFoldDB" id="Q3IK24"/>